<dbReference type="EMBL" id="KF751382">
    <property type="protein sequence ID" value="AHF49550.1"/>
    <property type="molecule type" value="Genomic_DNA"/>
</dbReference>
<evidence type="ECO:0000256" key="5">
    <source>
        <dbReference type="ARBA" id="ARBA00022448"/>
    </source>
</evidence>
<dbReference type="PANTHER" id="PTHR11435:SF1">
    <property type="entry name" value="NADH-UBIQUINONE OXIDOREDUCTASE CHAIN 6"/>
    <property type="match status" value="1"/>
</dbReference>
<proteinExistence type="inferred from homology"/>
<keyword evidence="11 15" id="KW-0520">NAD</keyword>
<dbReference type="RefSeq" id="YP_009154877.1">
    <property type="nucleotide sequence ID" value="NC_027436.1"/>
</dbReference>
<evidence type="ECO:0000256" key="1">
    <source>
        <dbReference type="ARBA" id="ARBA00004225"/>
    </source>
</evidence>
<keyword evidence="12 15" id="KW-0496">Mitochondrion</keyword>
<keyword evidence="7 15" id="KW-0812">Transmembrane</keyword>
<dbReference type="PANTHER" id="PTHR11435">
    <property type="entry name" value="NADH UBIQUINONE OXIDOREDUCTASE SUBUNIT ND6"/>
    <property type="match status" value="1"/>
</dbReference>
<dbReference type="GeneID" id="25021302"/>
<evidence type="ECO:0000256" key="13">
    <source>
        <dbReference type="ARBA" id="ARBA00023136"/>
    </source>
</evidence>
<protein>
    <recommendedName>
        <fullName evidence="4 15">NADH-ubiquinone oxidoreductase chain 6</fullName>
        <ecNumber evidence="3 15">7.1.1.2</ecNumber>
    </recommendedName>
</protein>
<accession>A0A0H3U1S3</accession>
<feature type="chain" id="PRO_5005202835" description="NADH-ubiquinone oxidoreductase chain 6" evidence="16">
    <location>
        <begin position="29"/>
        <end position="173"/>
    </location>
</feature>
<keyword evidence="15" id="KW-0830">Ubiquinone</keyword>
<organism evidence="17">
    <name type="scientific">Cetonurus globiceps</name>
    <name type="common">globehead grenadier</name>
    <dbReference type="NCBI Taxonomy" id="1443080"/>
    <lineage>
        <taxon>Eukaryota</taxon>
        <taxon>Metazoa</taxon>
        <taxon>Chordata</taxon>
        <taxon>Craniata</taxon>
        <taxon>Vertebrata</taxon>
        <taxon>Euteleostomi</taxon>
        <taxon>Actinopterygii</taxon>
        <taxon>Neopterygii</taxon>
        <taxon>Teleostei</taxon>
        <taxon>Neoteleostei</taxon>
        <taxon>Acanthomorphata</taxon>
        <taxon>Zeiogadaria</taxon>
        <taxon>Gadariae</taxon>
        <taxon>Gadiformes</taxon>
        <taxon>Macrouroidei</taxon>
        <taxon>Macrouridae</taxon>
        <taxon>Macrourinae</taxon>
        <taxon>Cetonurus</taxon>
    </lineage>
</organism>
<keyword evidence="10 15" id="KW-1133">Transmembrane helix</keyword>
<evidence type="ECO:0000256" key="8">
    <source>
        <dbReference type="ARBA" id="ARBA00022967"/>
    </source>
</evidence>
<keyword evidence="5 15" id="KW-0813">Transport</keyword>
<evidence type="ECO:0000256" key="3">
    <source>
        <dbReference type="ARBA" id="ARBA00012944"/>
    </source>
</evidence>
<dbReference type="EC" id="7.1.1.2" evidence="3 15"/>
<feature type="transmembrane region" description="Helical" evidence="15">
    <location>
        <begin position="143"/>
        <end position="161"/>
    </location>
</feature>
<dbReference type="AlphaFoldDB" id="A0A0H3U1S3"/>
<evidence type="ECO:0000256" key="2">
    <source>
        <dbReference type="ARBA" id="ARBA00005698"/>
    </source>
</evidence>
<comment type="catalytic activity">
    <reaction evidence="14 15">
        <text>a ubiquinone + NADH + 5 H(+)(in) = a ubiquinol + NAD(+) + 4 H(+)(out)</text>
        <dbReference type="Rhea" id="RHEA:29091"/>
        <dbReference type="Rhea" id="RHEA-COMP:9565"/>
        <dbReference type="Rhea" id="RHEA-COMP:9566"/>
        <dbReference type="ChEBI" id="CHEBI:15378"/>
        <dbReference type="ChEBI" id="CHEBI:16389"/>
        <dbReference type="ChEBI" id="CHEBI:17976"/>
        <dbReference type="ChEBI" id="CHEBI:57540"/>
        <dbReference type="ChEBI" id="CHEBI:57945"/>
        <dbReference type="EC" id="7.1.1.2"/>
    </reaction>
</comment>
<feature type="transmembrane region" description="Helical" evidence="15">
    <location>
        <begin position="52"/>
        <end position="74"/>
    </location>
</feature>
<evidence type="ECO:0000256" key="10">
    <source>
        <dbReference type="ARBA" id="ARBA00022989"/>
    </source>
</evidence>
<evidence type="ECO:0000256" key="4">
    <source>
        <dbReference type="ARBA" id="ARBA00021095"/>
    </source>
</evidence>
<geneLocation type="mitochondrion" evidence="17"/>
<dbReference type="Pfam" id="PF00499">
    <property type="entry name" value="Oxidored_q3"/>
    <property type="match status" value="1"/>
</dbReference>
<reference evidence="17" key="1">
    <citation type="journal article" date="2016" name="PLoS ONE">
        <title>Characterization of the Complete Mitochondrial Genome Sequence of the Globose Head Whiptail Cetonurus globiceps (Gadiformes: Macrouridae) and Its Phylogenetic Analysis.</title>
        <authorList>
            <person name="Shi X."/>
            <person name="Tian P."/>
            <person name="Lin R."/>
            <person name="Huang D."/>
            <person name="Wang J."/>
        </authorList>
    </citation>
    <scope>NUCLEOTIDE SEQUENCE</scope>
</reference>
<evidence type="ECO:0000256" key="16">
    <source>
        <dbReference type="SAM" id="SignalP"/>
    </source>
</evidence>
<evidence type="ECO:0000256" key="6">
    <source>
        <dbReference type="ARBA" id="ARBA00022660"/>
    </source>
</evidence>
<keyword evidence="9 15" id="KW-0249">Electron transport</keyword>
<dbReference type="GO" id="GO:0031966">
    <property type="term" value="C:mitochondrial membrane"/>
    <property type="evidence" value="ECO:0007669"/>
    <property type="project" value="UniProtKB-SubCell"/>
</dbReference>
<comment type="subcellular location">
    <subcellularLocation>
        <location evidence="1 15">Mitochondrion membrane</location>
        <topology evidence="1 15">Multi-pass membrane protein</topology>
    </subcellularLocation>
</comment>
<feature type="signal peptide" evidence="16">
    <location>
        <begin position="1"/>
        <end position="28"/>
    </location>
</feature>
<keyword evidence="8 15" id="KW-1278">Translocase</keyword>
<dbReference type="CTD" id="25021302"/>
<dbReference type="GO" id="GO:0008137">
    <property type="term" value="F:NADH dehydrogenase (ubiquinone) activity"/>
    <property type="evidence" value="ECO:0007669"/>
    <property type="project" value="UniProtKB-UniRule"/>
</dbReference>
<evidence type="ECO:0000256" key="11">
    <source>
        <dbReference type="ARBA" id="ARBA00023027"/>
    </source>
</evidence>
<keyword evidence="6 15" id="KW-0679">Respiratory chain</keyword>
<comment type="similarity">
    <text evidence="2 15">Belongs to the complex I subunit 6 family.</text>
</comment>
<keyword evidence="13 15" id="KW-0472">Membrane</keyword>
<dbReference type="InterPro" id="IPR001457">
    <property type="entry name" value="NADH_UbQ/plastoQ_OxRdtase_su6"/>
</dbReference>
<feature type="transmembrane region" description="Helical" evidence="15">
    <location>
        <begin position="86"/>
        <end position="107"/>
    </location>
</feature>
<sequence>MSYMMMMMLGAFILGAAALASNPSPVYAALGLVLMAGVACMLLVNSGGPFLSLLFFLVYLGGMLVVFAHCVALAADEYPKAWGDVIYLFALVGAASVWLVAVAFNWLDCSSLGLLNTYDFDDYVYICSEGEGLGLMYDDGGGFLFFCVYTLLVVLALVLEVTRGGYYGALRAI</sequence>
<evidence type="ECO:0000256" key="7">
    <source>
        <dbReference type="ARBA" id="ARBA00022692"/>
    </source>
</evidence>
<dbReference type="InterPro" id="IPR050269">
    <property type="entry name" value="ComplexI_Subunit6"/>
</dbReference>
<evidence type="ECO:0000313" key="17">
    <source>
        <dbReference type="EMBL" id="AHF49550.1"/>
    </source>
</evidence>
<keyword evidence="16" id="KW-0732">Signal</keyword>
<evidence type="ECO:0000256" key="14">
    <source>
        <dbReference type="ARBA" id="ARBA00049551"/>
    </source>
</evidence>
<comment type="function">
    <text evidence="15">Core subunit of the mitochondrial membrane respiratory chain NADH dehydrogenase (Complex I) which catalyzes electron transfer from NADH through the respiratory chain, using ubiquinone as an electron acceptor. Essential for the catalytic activity and assembly of complex I.</text>
</comment>
<evidence type="ECO:0000256" key="15">
    <source>
        <dbReference type="RuleBase" id="RU004430"/>
    </source>
</evidence>
<evidence type="ECO:0000256" key="12">
    <source>
        <dbReference type="ARBA" id="ARBA00023128"/>
    </source>
</evidence>
<dbReference type="Gene3D" id="1.20.120.1200">
    <property type="entry name" value="NADH-ubiquinone/plastoquinone oxidoreductase chain 6, subunit NuoJ"/>
    <property type="match status" value="1"/>
</dbReference>
<evidence type="ECO:0000256" key="9">
    <source>
        <dbReference type="ARBA" id="ARBA00022982"/>
    </source>
</evidence>
<dbReference type="InterPro" id="IPR042106">
    <property type="entry name" value="Nuo/plastoQ_OxRdtase_6_NuoJ"/>
</dbReference>
<name>A0A0H3U1S3_9TELE</name>